<dbReference type="SUPFAM" id="SSF51971">
    <property type="entry name" value="Nucleotide-binding domain"/>
    <property type="match status" value="1"/>
</dbReference>
<dbReference type="Proteomes" id="UP001589610">
    <property type="component" value="Unassembled WGS sequence"/>
</dbReference>
<keyword evidence="3" id="KW-1185">Reference proteome</keyword>
<dbReference type="EMBL" id="JBHMBS010000018">
    <property type="protein sequence ID" value="MFB9679852.1"/>
    <property type="molecule type" value="Genomic_DNA"/>
</dbReference>
<dbReference type="RefSeq" id="WP_386161103.1">
    <property type="nucleotide sequence ID" value="NZ_JBHMBS010000018.1"/>
</dbReference>
<evidence type="ECO:0000313" key="3">
    <source>
        <dbReference type="Proteomes" id="UP001589610"/>
    </source>
</evidence>
<evidence type="ECO:0000313" key="2">
    <source>
        <dbReference type="EMBL" id="MFB9679852.1"/>
    </source>
</evidence>
<proteinExistence type="predicted"/>
<evidence type="ECO:0000256" key="1">
    <source>
        <dbReference type="SAM" id="MobiDB-lite"/>
    </source>
</evidence>
<reference evidence="2 3" key="1">
    <citation type="submission" date="2024-09" db="EMBL/GenBank/DDBJ databases">
        <authorList>
            <person name="Sun Q."/>
            <person name="Mori K."/>
        </authorList>
    </citation>
    <scope>NUCLEOTIDE SEQUENCE [LARGE SCALE GENOMIC DNA]</scope>
    <source>
        <strain evidence="2 3">JCM 3028</strain>
    </source>
</reference>
<sequence length="444" mass="47283">MTRETQQISGGDITIVGGGLGGLTAAIACAEGGARVTLHEAHRELGGRARSTAAPYVANEGTHVFYSDGEPWRWLEARGLVRPYTGLTPGILARSRFRHGGRLSGMPPWSLLKALARRRLRAPVDEDFGTWATRRFGEEGMRALAGLVGVITYDADPGRLSAAFVWERALRAAAPKYPAPRYVTGGWGRVIDRMAVHARGLGVRIETGSRVDRLPENAPVIVATSLDAARTLLGDESLRGESGKAVLLDLGLRASADDLFVVSDLDEGGFLERYSLPDPSLAPDGHSLCQLQMPVRPGETRAEAISRAERVADLGLPGWRERTTWRREATCNGRTGALDLPGATWRDRPAIDRGDGVWLIGDAVAAPGLLSEVSSHSALIAAEAALRAVSGTGRSQRRADSGAGPVPGAGRSQERARPRSGSRPRSGTALRGATLEAAPDRVTR</sequence>
<comment type="caution">
    <text evidence="2">The sequence shown here is derived from an EMBL/GenBank/DDBJ whole genome shotgun (WGS) entry which is preliminary data.</text>
</comment>
<protein>
    <submittedName>
        <fullName evidence="2">NAD(P)-binding protein</fullName>
    </submittedName>
</protein>
<dbReference type="InterPro" id="IPR036188">
    <property type="entry name" value="FAD/NAD-bd_sf"/>
</dbReference>
<dbReference type="Pfam" id="PF13450">
    <property type="entry name" value="NAD_binding_8"/>
    <property type="match status" value="1"/>
</dbReference>
<dbReference type="PRINTS" id="PR00411">
    <property type="entry name" value="PNDRDTASEI"/>
</dbReference>
<organism evidence="2 3">
    <name type="scientific">Streptosporangium vulgare</name>
    <dbReference type="NCBI Taxonomy" id="46190"/>
    <lineage>
        <taxon>Bacteria</taxon>
        <taxon>Bacillati</taxon>
        <taxon>Actinomycetota</taxon>
        <taxon>Actinomycetes</taxon>
        <taxon>Streptosporangiales</taxon>
        <taxon>Streptosporangiaceae</taxon>
        <taxon>Streptosporangium</taxon>
    </lineage>
</organism>
<feature type="region of interest" description="Disordered" evidence="1">
    <location>
        <begin position="391"/>
        <end position="444"/>
    </location>
</feature>
<accession>A0ABV5TL55</accession>
<dbReference type="Gene3D" id="3.50.50.60">
    <property type="entry name" value="FAD/NAD(P)-binding domain"/>
    <property type="match status" value="1"/>
</dbReference>
<gene>
    <name evidence="2" type="ORF">ACFFRH_30580</name>
</gene>
<dbReference type="PANTHER" id="PTHR43734">
    <property type="entry name" value="PHYTOENE DESATURASE"/>
    <property type="match status" value="1"/>
</dbReference>
<dbReference type="PANTHER" id="PTHR43734:SF1">
    <property type="entry name" value="PHYTOENE DESATURASE"/>
    <property type="match status" value="1"/>
</dbReference>
<name>A0ABV5TL55_9ACTN</name>
<dbReference type="PROSITE" id="PS51257">
    <property type="entry name" value="PROKAR_LIPOPROTEIN"/>
    <property type="match status" value="1"/>
</dbReference>